<proteinExistence type="predicted"/>
<evidence type="ECO:0000313" key="3">
    <source>
        <dbReference type="Proteomes" id="UP000887561"/>
    </source>
</evidence>
<feature type="region of interest" description="Disordered" evidence="1">
    <location>
        <begin position="329"/>
        <end position="423"/>
    </location>
</feature>
<dbReference type="SMART" id="SM00220">
    <property type="entry name" value="S_TKc"/>
    <property type="match status" value="1"/>
</dbReference>
<dbReference type="PROSITE" id="PS50011">
    <property type="entry name" value="PROTEIN_KINASE_DOM"/>
    <property type="match status" value="1"/>
</dbReference>
<reference evidence="4" key="1">
    <citation type="submission" date="2022-11" db="UniProtKB">
        <authorList>
            <consortium name="WormBaseParasite"/>
        </authorList>
    </citation>
    <scope>IDENTIFICATION</scope>
</reference>
<dbReference type="WBParaSite" id="scaffold13277_cov235.g16794">
    <property type="protein sequence ID" value="scaffold13277_cov235.g16794"/>
    <property type="gene ID" value="scaffold13277_cov235.g16794"/>
</dbReference>
<evidence type="ECO:0000259" key="2">
    <source>
        <dbReference type="PROSITE" id="PS50011"/>
    </source>
</evidence>
<dbReference type="InterPro" id="IPR011009">
    <property type="entry name" value="Kinase-like_dom_sf"/>
</dbReference>
<feature type="compositionally biased region" description="Polar residues" evidence="1">
    <location>
        <begin position="379"/>
        <end position="406"/>
    </location>
</feature>
<dbReference type="AlphaFoldDB" id="A0A915LMZ2"/>
<dbReference type="InterPro" id="IPR000719">
    <property type="entry name" value="Prot_kinase_dom"/>
</dbReference>
<dbReference type="SUPFAM" id="SSF56112">
    <property type="entry name" value="Protein kinase-like (PK-like)"/>
    <property type="match status" value="1"/>
</dbReference>
<dbReference type="GO" id="GO:0005524">
    <property type="term" value="F:ATP binding"/>
    <property type="evidence" value="ECO:0007669"/>
    <property type="project" value="InterPro"/>
</dbReference>
<keyword evidence="3" id="KW-1185">Reference proteome</keyword>
<dbReference type="Gene3D" id="1.10.510.10">
    <property type="entry name" value="Transferase(Phosphotransferase) domain 1"/>
    <property type="match status" value="1"/>
</dbReference>
<accession>A0A915LMZ2</accession>
<evidence type="ECO:0000256" key="1">
    <source>
        <dbReference type="SAM" id="MobiDB-lite"/>
    </source>
</evidence>
<dbReference type="GO" id="GO:0004672">
    <property type="term" value="F:protein kinase activity"/>
    <property type="evidence" value="ECO:0007669"/>
    <property type="project" value="InterPro"/>
</dbReference>
<dbReference type="PANTHER" id="PTHR11909">
    <property type="entry name" value="CASEIN KINASE-RELATED"/>
    <property type="match status" value="1"/>
</dbReference>
<dbReference type="Pfam" id="PF00069">
    <property type="entry name" value="Pkinase"/>
    <property type="match status" value="1"/>
</dbReference>
<name>A0A915LMZ2_MELJA</name>
<protein>
    <submittedName>
        <fullName evidence="4">Protein kinase domain-containing protein</fullName>
    </submittedName>
</protein>
<feature type="domain" description="Protein kinase" evidence="2">
    <location>
        <begin position="1"/>
        <end position="194"/>
    </location>
</feature>
<feature type="compositionally biased region" description="Polar residues" evidence="1">
    <location>
        <begin position="335"/>
        <end position="349"/>
    </location>
</feature>
<dbReference type="Proteomes" id="UP000887561">
    <property type="component" value="Unplaced"/>
</dbReference>
<organism evidence="3 4">
    <name type="scientific">Meloidogyne javanica</name>
    <name type="common">Root-knot nematode worm</name>
    <dbReference type="NCBI Taxonomy" id="6303"/>
    <lineage>
        <taxon>Eukaryota</taxon>
        <taxon>Metazoa</taxon>
        <taxon>Ecdysozoa</taxon>
        <taxon>Nematoda</taxon>
        <taxon>Chromadorea</taxon>
        <taxon>Rhabditida</taxon>
        <taxon>Tylenchina</taxon>
        <taxon>Tylenchomorpha</taxon>
        <taxon>Tylenchoidea</taxon>
        <taxon>Meloidogynidae</taxon>
        <taxon>Meloidogyninae</taxon>
        <taxon>Meloidogyne</taxon>
        <taxon>Meloidogyne incognita group</taxon>
    </lineage>
</organism>
<sequence length="519" mass="57826">MGLQDKNLADLRRESPTQRFSCSTALRVAQHILQAICEIHSIGFLHRDIKPSNFAVGRTLSTQHNIYMLDFGLARLYLNAKGEVRTPRSAAGFRGTVRYAAISAHKNKEMGRQDDLWSLFYMLVEFLNGSLPWRRIKDKDEVGRMKEEADIRELLDGNPSELHHFAEHLSGLTYGDLPDYELLEDYWENGYAFVSDPNSSKALPCSSSAIQGDAHHNKQKSSQIGRSYTTAFRENCPDVNTTTNAGGNKNKGPKINQNLVKMNQKNLGKSIDAVNERFMKVQSNSPVPIGKRYQNGSKISATTINGPAPVSSMSNVSRSDENKLILLPERRAESMQPQTLNVGGNSGISSPEKPPTITRDMYTSLQRIPTPSAPVSKAGTPTTDQHQQINNPSKSTSTPTLRQRNGSFEAGINNYKKGENGNSRERLNKYAAAGSPAIYQQQDEHLRQKQKKIEKSAQRQLSPQKYSVNKAMINSVVVGDGKEQRRERRSSRDELIGSGVNLISHFKNLVNVSVVNIFI</sequence>
<dbReference type="InterPro" id="IPR050235">
    <property type="entry name" value="CK1_Ser-Thr_kinase"/>
</dbReference>
<evidence type="ECO:0000313" key="4">
    <source>
        <dbReference type="WBParaSite" id="scaffold13277_cov235.g16794"/>
    </source>
</evidence>